<evidence type="ECO:0000313" key="2">
    <source>
        <dbReference type="Proteomes" id="UP001283361"/>
    </source>
</evidence>
<sequence>MGLVPGYTDFHFNALSTEQFDTPKRRRASNQKHLFDGRAVRRVTAPRLFLADQASVEMELLNMMTVFYWDLQLDD</sequence>
<protein>
    <submittedName>
        <fullName evidence="1">Uncharacterized protein</fullName>
    </submittedName>
</protein>
<dbReference type="EMBL" id="JAWDGP010007081">
    <property type="protein sequence ID" value="KAK3730407.1"/>
    <property type="molecule type" value="Genomic_DNA"/>
</dbReference>
<dbReference type="Proteomes" id="UP001283361">
    <property type="component" value="Unassembled WGS sequence"/>
</dbReference>
<proteinExistence type="predicted"/>
<name>A0AAE0Y3N1_9GAST</name>
<organism evidence="1 2">
    <name type="scientific">Elysia crispata</name>
    <name type="common">lettuce slug</name>
    <dbReference type="NCBI Taxonomy" id="231223"/>
    <lineage>
        <taxon>Eukaryota</taxon>
        <taxon>Metazoa</taxon>
        <taxon>Spiralia</taxon>
        <taxon>Lophotrochozoa</taxon>
        <taxon>Mollusca</taxon>
        <taxon>Gastropoda</taxon>
        <taxon>Heterobranchia</taxon>
        <taxon>Euthyneura</taxon>
        <taxon>Panpulmonata</taxon>
        <taxon>Sacoglossa</taxon>
        <taxon>Placobranchoidea</taxon>
        <taxon>Plakobranchidae</taxon>
        <taxon>Elysia</taxon>
    </lineage>
</organism>
<gene>
    <name evidence="1" type="ORF">RRG08_034730</name>
</gene>
<keyword evidence="2" id="KW-1185">Reference proteome</keyword>
<comment type="caution">
    <text evidence="1">The sequence shown here is derived from an EMBL/GenBank/DDBJ whole genome shotgun (WGS) entry which is preliminary data.</text>
</comment>
<accession>A0AAE0Y3N1</accession>
<dbReference type="AlphaFoldDB" id="A0AAE0Y3N1"/>
<reference evidence="1" key="1">
    <citation type="journal article" date="2023" name="G3 (Bethesda)">
        <title>A reference genome for the long-term kleptoplast-retaining sea slug Elysia crispata morphotype clarki.</title>
        <authorList>
            <person name="Eastman K.E."/>
            <person name="Pendleton A.L."/>
            <person name="Shaikh M.A."/>
            <person name="Suttiyut T."/>
            <person name="Ogas R."/>
            <person name="Tomko P."/>
            <person name="Gavelis G."/>
            <person name="Widhalm J.R."/>
            <person name="Wisecaver J.H."/>
        </authorList>
    </citation>
    <scope>NUCLEOTIDE SEQUENCE</scope>
    <source>
        <strain evidence="1">ECLA1</strain>
    </source>
</reference>
<evidence type="ECO:0000313" key="1">
    <source>
        <dbReference type="EMBL" id="KAK3730407.1"/>
    </source>
</evidence>